<dbReference type="GO" id="GO:0032733">
    <property type="term" value="P:positive regulation of interleukin-10 production"/>
    <property type="evidence" value="ECO:0007669"/>
    <property type="project" value="TreeGrafter"/>
</dbReference>
<dbReference type="GO" id="GO:0001961">
    <property type="term" value="P:positive regulation of cytokine-mediated signaling pathway"/>
    <property type="evidence" value="ECO:0007669"/>
    <property type="project" value="TreeGrafter"/>
</dbReference>
<sequence>MADLTEQYNGSLKTQLQNQLGGNTLKDRVFFRKIFIVQLLGLVLTYNFTDCDFEKIRKTYRPIISEELESYMNGAKCTLCNSYIYCKDRPDCLSKIDRLTFYPTHGCTSLAKEIFAVKTNTTLTLHCPGYSGIRINNNQAMKKREDTTNECRNVVSNLIRLWRRFARI</sequence>
<dbReference type="PANTHER" id="PTHR38003:SF1">
    <property type="entry name" value="THYMIC STROMAL LYMPHOPOIETIN"/>
    <property type="match status" value="1"/>
</dbReference>
<dbReference type="FunFam" id="1.20.1250.90:FF:000001">
    <property type="entry name" value="Thymic stromal lymphopoietin"/>
    <property type="match status" value="1"/>
</dbReference>
<dbReference type="GO" id="GO:0061844">
    <property type="term" value="P:antimicrobial humoral immune response mediated by antimicrobial peptide"/>
    <property type="evidence" value="ECO:0007669"/>
    <property type="project" value="TreeGrafter"/>
</dbReference>
<dbReference type="AlphaFoldDB" id="A0A7J8F582"/>
<gene>
    <name evidence="1" type="ORF">HJG63_019981</name>
</gene>
<evidence type="ECO:0000313" key="1">
    <source>
        <dbReference type="EMBL" id="KAF6442731.1"/>
    </source>
</evidence>
<reference evidence="1 2" key="1">
    <citation type="journal article" date="2020" name="Nature">
        <title>Six reference-quality genomes reveal evolution of bat adaptations.</title>
        <authorList>
            <person name="Jebb D."/>
            <person name="Huang Z."/>
            <person name="Pippel M."/>
            <person name="Hughes G.M."/>
            <person name="Lavrichenko K."/>
            <person name="Devanna P."/>
            <person name="Winkler S."/>
            <person name="Jermiin L.S."/>
            <person name="Skirmuntt E.C."/>
            <person name="Katzourakis A."/>
            <person name="Burkitt-Gray L."/>
            <person name="Ray D.A."/>
            <person name="Sullivan K.A.M."/>
            <person name="Roscito J.G."/>
            <person name="Kirilenko B.M."/>
            <person name="Davalos L.M."/>
            <person name="Corthals A.P."/>
            <person name="Power M.L."/>
            <person name="Jones G."/>
            <person name="Ransome R.D."/>
            <person name="Dechmann D.K.N."/>
            <person name="Locatelli A.G."/>
            <person name="Puechmaille S.J."/>
            <person name="Fedrigo O."/>
            <person name="Jarvis E.D."/>
            <person name="Hiller M."/>
            <person name="Vernes S.C."/>
            <person name="Myers E.W."/>
            <person name="Teeling E.C."/>
        </authorList>
    </citation>
    <scope>NUCLEOTIDE SEQUENCE [LARGE SCALE GENOMIC DNA]</scope>
    <source>
        <strain evidence="1">MRouAeg1</strain>
        <tissue evidence="1">Muscle</tissue>
    </source>
</reference>
<dbReference type="GO" id="GO:0032755">
    <property type="term" value="P:positive regulation of interleukin-6 production"/>
    <property type="evidence" value="ECO:0007669"/>
    <property type="project" value="TreeGrafter"/>
</dbReference>
<dbReference type="InterPro" id="IPR038329">
    <property type="entry name" value="TSLP_sf"/>
</dbReference>
<dbReference type="GO" id="GO:0032722">
    <property type="term" value="P:positive regulation of chemokine production"/>
    <property type="evidence" value="ECO:0007669"/>
    <property type="project" value="TreeGrafter"/>
</dbReference>
<dbReference type="GO" id="GO:0050729">
    <property type="term" value="P:positive regulation of inflammatory response"/>
    <property type="evidence" value="ECO:0007669"/>
    <property type="project" value="TreeGrafter"/>
</dbReference>
<dbReference type="GO" id="GO:0005576">
    <property type="term" value="C:extracellular region"/>
    <property type="evidence" value="ECO:0007669"/>
    <property type="project" value="TreeGrafter"/>
</dbReference>
<dbReference type="Gene3D" id="1.20.1250.90">
    <property type="entry name" value="Thymic stromal lymphopoietin"/>
    <property type="match status" value="1"/>
</dbReference>
<dbReference type="InterPro" id="IPR029189">
    <property type="entry name" value="TSLP"/>
</dbReference>
<dbReference type="Proteomes" id="UP000593571">
    <property type="component" value="Unassembled WGS sequence"/>
</dbReference>
<dbReference type="PANTHER" id="PTHR38003">
    <property type="entry name" value="THYMIC STROMAL LYMPHOPOIETIN"/>
    <property type="match status" value="1"/>
</dbReference>
<dbReference type="GO" id="GO:0005125">
    <property type="term" value="F:cytokine activity"/>
    <property type="evidence" value="ECO:0007669"/>
    <property type="project" value="InterPro"/>
</dbReference>
<organism evidence="1 2">
    <name type="scientific">Rousettus aegyptiacus</name>
    <name type="common">Egyptian fruit bat</name>
    <name type="synonym">Pteropus aegyptiacus</name>
    <dbReference type="NCBI Taxonomy" id="9407"/>
    <lineage>
        <taxon>Eukaryota</taxon>
        <taxon>Metazoa</taxon>
        <taxon>Chordata</taxon>
        <taxon>Craniata</taxon>
        <taxon>Vertebrata</taxon>
        <taxon>Euteleostomi</taxon>
        <taxon>Mammalia</taxon>
        <taxon>Eutheria</taxon>
        <taxon>Laurasiatheria</taxon>
        <taxon>Chiroptera</taxon>
        <taxon>Yinpterochiroptera</taxon>
        <taxon>Pteropodoidea</taxon>
        <taxon>Pteropodidae</taxon>
        <taxon>Rousettinae</taxon>
        <taxon>Rousettus</taxon>
    </lineage>
</organism>
<keyword evidence="2" id="KW-1185">Reference proteome</keyword>
<dbReference type="EMBL" id="JACASE010000008">
    <property type="protein sequence ID" value="KAF6442731.1"/>
    <property type="molecule type" value="Genomic_DNA"/>
</dbReference>
<dbReference type="GO" id="GO:0005139">
    <property type="term" value="F:interleukin-7 receptor binding"/>
    <property type="evidence" value="ECO:0007669"/>
    <property type="project" value="TreeGrafter"/>
</dbReference>
<proteinExistence type="predicted"/>
<evidence type="ECO:0000313" key="2">
    <source>
        <dbReference type="Proteomes" id="UP000593571"/>
    </source>
</evidence>
<comment type="caution">
    <text evidence="1">The sequence shown here is derived from an EMBL/GenBank/DDBJ whole genome shotgun (WGS) entry which is preliminary data.</text>
</comment>
<name>A0A7J8F582_ROUAE</name>
<protein>
    <submittedName>
        <fullName evidence="1">Thymic stromal lymphopoietin</fullName>
    </submittedName>
</protein>
<dbReference type="GO" id="GO:0032754">
    <property type="term" value="P:positive regulation of interleukin-5 production"/>
    <property type="evidence" value="ECO:0007669"/>
    <property type="project" value="TreeGrafter"/>
</dbReference>
<accession>A0A7J8F582</accession>
<dbReference type="GO" id="GO:0032736">
    <property type="term" value="P:positive regulation of interleukin-13 production"/>
    <property type="evidence" value="ECO:0007669"/>
    <property type="project" value="TreeGrafter"/>
</dbReference>
<dbReference type="Pfam" id="PF15216">
    <property type="entry name" value="TSLP"/>
    <property type="match status" value="1"/>
</dbReference>